<evidence type="ECO:0000256" key="14">
    <source>
        <dbReference type="SAM" id="SignalP"/>
    </source>
</evidence>
<comment type="caution">
    <text evidence="15">The sequence shown here is derived from an EMBL/GenBank/DDBJ whole genome shotgun (WGS) entry which is preliminary data.</text>
</comment>
<dbReference type="Proteomes" id="UP000467322">
    <property type="component" value="Unassembled WGS sequence"/>
</dbReference>
<evidence type="ECO:0000256" key="8">
    <source>
        <dbReference type="ARBA" id="ARBA00023245"/>
    </source>
</evidence>
<dbReference type="GO" id="GO:0005886">
    <property type="term" value="C:plasma membrane"/>
    <property type="evidence" value="ECO:0007669"/>
    <property type="project" value="UniProtKB-SubCell"/>
</dbReference>
<keyword evidence="5 13" id="KW-0479">Metal-binding</keyword>
<evidence type="ECO:0000256" key="1">
    <source>
        <dbReference type="ARBA" id="ARBA00004236"/>
    </source>
</evidence>
<evidence type="ECO:0000256" key="9">
    <source>
        <dbReference type="ARBA" id="ARBA00056002"/>
    </source>
</evidence>
<evidence type="ECO:0000256" key="4">
    <source>
        <dbReference type="ARBA" id="ARBA00022475"/>
    </source>
</evidence>
<dbReference type="NCBIfam" id="TIGR01256">
    <property type="entry name" value="modA"/>
    <property type="match status" value="1"/>
</dbReference>
<evidence type="ECO:0000256" key="3">
    <source>
        <dbReference type="ARBA" id="ARBA00022448"/>
    </source>
</evidence>
<comment type="similarity">
    <text evidence="2">Belongs to the bacterial solute-binding protein ModA family.</text>
</comment>
<feature type="binding site" evidence="13">
    <location>
        <position position="170"/>
    </location>
    <ligand>
        <name>molybdate</name>
        <dbReference type="ChEBI" id="CHEBI:36264"/>
    </ligand>
</feature>
<dbReference type="Pfam" id="PF13531">
    <property type="entry name" value="SBP_bac_11"/>
    <property type="match status" value="1"/>
</dbReference>
<feature type="binding site" evidence="13">
    <location>
        <position position="188"/>
    </location>
    <ligand>
        <name>molybdate</name>
        <dbReference type="ChEBI" id="CHEBI:36264"/>
    </ligand>
</feature>
<dbReference type="GO" id="GO:0030973">
    <property type="term" value="F:molybdate ion binding"/>
    <property type="evidence" value="ECO:0007669"/>
    <property type="project" value="TreeGrafter"/>
</dbReference>
<comment type="subunit">
    <text evidence="10">The complex is composed of two ATP-binding proteins (ModC), two transmembrane proteins (ModB) and a solute-binding protein (ModA).</text>
</comment>
<keyword evidence="6 14" id="KW-0732">Signal</keyword>
<dbReference type="GO" id="GO:0015689">
    <property type="term" value="P:molybdate ion transport"/>
    <property type="evidence" value="ECO:0007669"/>
    <property type="project" value="InterPro"/>
</dbReference>
<evidence type="ECO:0000313" key="15">
    <source>
        <dbReference type="EMBL" id="MZR15312.1"/>
    </source>
</evidence>
<evidence type="ECO:0000313" key="16">
    <source>
        <dbReference type="Proteomes" id="UP000467322"/>
    </source>
</evidence>
<dbReference type="EMBL" id="WTUX01000022">
    <property type="protein sequence ID" value="MZR15312.1"/>
    <property type="molecule type" value="Genomic_DNA"/>
</dbReference>
<evidence type="ECO:0000256" key="6">
    <source>
        <dbReference type="ARBA" id="ARBA00022729"/>
    </source>
</evidence>
<dbReference type="Gene3D" id="3.40.190.10">
    <property type="entry name" value="Periplasmic binding protein-like II"/>
    <property type="match status" value="2"/>
</dbReference>
<dbReference type="GO" id="GO:0030288">
    <property type="term" value="C:outer membrane-bounded periplasmic space"/>
    <property type="evidence" value="ECO:0007669"/>
    <property type="project" value="TreeGrafter"/>
</dbReference>
<feature type="signal peptide" evidence="14">
    <location>
        <begin position="1"/>
        <end position="22"/>
    </location>
</feature>
<dbReference type="FunFam" id="3.40.190.10:FF:000030">
    <property type="entry name" value="Molybdate ABC transporter substrate-binding protein"/>
    <property type="match status" value="1"/>
</dbReference>
<dbReference type="GO" id="GO:0046872">
    <property type="term" value="F:metal ion binding"/>
    <property type="evidence" value="ECO:0007669"/>
    <property type="project" value="UniProtKB-KW"/>
</dbReference>
<evidence type="ECO:0000256" key="5">
    <source>
        <dbReference type="ARBA" id="ARBA00022723"/>
    </source>
</evidence>
<feature type="chain" id="PRO_5032395635" description="Molybdate-binding protein ModA" evidence="14">
    <location>
        <begin position="23"/>
        <end position="253"/>
    </location>
</feature>
<reference evidence="15 16" key="1">
    <citation type="submission" date="2019-12" db="EMBL/GenBank/DDBJ databases">
        <title>Maritimibacter sp. nov. sp. isolated from sea sand.</title>
        <authorList>
            <person name="Kim J."/>
            <person name="Jeong S.E."/>
            <person name="Jung H.S."/>
            <person name="Jeon C.O."/>
        </authorList>
    </citation>
    <scope>NUCLEOTIDE SEQUENCE [LARGE SCALE GENOMIC DNA]</scope>
    <source>
        <strain evidence="15 16">DP07</strain>
    </source>
</reference>
<name>A0A845M7L5_9RHOB</name>
<dbReference type="InterPro" id="IPR005950">
    <property type="entry name" value="ModA"/>
</dbReference>
<feature type="binding site" evidence="13">
    <location>
        <position position="59"/>
    </location>
    <ligand>
        <name>molybdate</name>
        <dbReference type="ChEBI" id="CHEBI:36264"/>
    </ligand>
</feature>
<evidence type="ECO:0000256" key="2">
    <source>
        <dbReference type="ARBA" id="ARBA00009175"/>
    </source>
</evidence>
<feature type="binding site" evidence="13">
    <location>
        <position position="143"/>
    </location>
    <ligand>
        <name>molybdate</name>
        <dbReference type="ChEBI" id="CHEBI:36264"/>
    </ligand>
</feature>
<feature type="binding site" evidence="13">
    <location>
        <position position="32"/>
    </location>
    <ligand>
        <name>molybdate</name>
        <dbReference type="ChEBI" id="CHEBI:36264"/>
    </ligand>
</feature>
<comment type="subcellular location">
    <subcellularLocation>
        <location evidence="1">Cell membrane</location>
    </subcellularLocation>
</comment>
<organism evidence="15 16">
    <name type="scientific">Maritimibacter harenae</name>
    <dbReference type="NCBI Taxonomy" id="2606218"/>
    <lineage>
        <taxon>Bacteria</taxon>
        <taxon>Pseudomonadati</taxon>
        <taxon>Pseudomonadota</taxon>
        <taxon>Alphaproteobacteria</taxon>
        <taxon>Rhodobacterales</taxon>
        <taxon>Roseobacteraceae</taxon>
        <taxon>Maritimibacter</taxon>
    </lineage>
</organism>
<dbReference type="PANTHER" id="PTHR30632:SF17">
    <property type="entry name" value="MOLYBDATE-BINDING PROTEIN MODA"/>
    <property type="match status" value="1"/>
</dbReference>
<evidence type="ECO:0000256" key="13">
    <source>
        <dbReference type="PIRSR" id="PIRSR004846-1"/>
    </source>
</evidence>
<comment type="function">
    <text evidence="9">Involved in the transport of molybdenum into the cell. Part of the binding-protein-dependent transport system ModABCD.</text>
</comment>
<sequence length="253" mass="26021">MFMRRIAAAFGLVLATLAPAGAGQVTVFAAASLGEVLRDVADRFEDETGHEVLVSFAGSSVLARQIQQGAPADVFISANRDWMRVLAEDGAIDPDSRIDLLTNSLVLIAPGPATPAPIDKTLDLPARLGDGVLAMALVDAVPAGIYGKAALTTLGLWDAVADRIAQTDNVRAALALVAAGEAPLGIVYATDAAAEPRVGVVGTFPADSHPRIVYPAAAVAGSDNPLNDEFLSFLTGPEARDIFTAAGFGMVDS</sequence>
<dbReference type="InterPro" id="IPR050682">
    <property type="entry name" value="ModA/WtpA"/>
</dbReference>
<accession>A0A845M7L5</accession>
<dbReference type="SUPFAM" id="SSF53850">
    <property type="entry name" value="Periplasmic binding protein-like II"/>
    <property type="match status" value="1"/>
</dbReference>
<evidence type="ECO:0000256" key="12">
    <source>
        <dbReference type="ARBA" id="ARBA00078141"/>
    </source>
</evidence>
<keyword evidence="7" id="KW-0472">Membrane</keyword>
<dbReference type="RefSeq" id="WP_161353725.1">
    <property type="nucleotide sequence ID" value="NZ_WTUX01000022.1"/>
</dbReference>
<protein>
    <recommendedName>
        <fullName evidence="11">Molybdate-binding protein ModA</fullName>
    </recommendedName>
    <alternativeName>
        <fullName evidence="12">Molybdate/tungstate-binding protein ModA</fullName>
    </alternativeName>
</protein>
<dbReference type="PANTHER" id="PTHR30632">
    <property type="entry name" value="MOLYBDATE-BINDING PERIPLASMIC PROTEIN"/>
    <property type="match status" value="1"/>
</dbReference>
<keyword evidence="16" id="KW-1185">Reference proteome</keyword>
<evidence type="ECO:0000256" key="10">
    <source>
        <dbReference type="ARBA" id="ARBA00062515"/>
    </source>
</evidence>
<gene>
    <name evidence="15" type="primary">modA</name>
    <name evidence="15" type="ORF">GQE99_20020</name>
</gene>
<keyword evidence="3" id="KW-0813">Transport</keyword>
<dbReference type="AlphaFoldDB" id="A0A845M7L5"/>
<keyword evidence="13" id="KW-0500">Molybdenum</keyword>
<evidence type="ECO:0000256" key="11">
    <source>
        <dbReference type="ARBA" id="ARBA00073171"/>
    </source>
</evidence>
<keyword evidence="8" id="KW-0826">Tungsten</keyword>
<dbReference type="PIRSF" id="PIRSF004846">
    <property type="entry name" value="ModA"/>
    <property type="match status" value="1"/>
</dbReference>
<proteinExistence type="inferred from homology"/>
<keyword evidence="4" id="KW-1003">Cell membrane</keyword>
<evidence type="ECO:0000256" key="7">
    <source>
        <dbReference type="ARBA" id="ARBA00023136"/>
    </source>
</evidence>